<feature type="region of interest" description="Disordered" evidence="3">
    <location>
        <begin position="1"/>
        <end position="190"/>
    </location>
</feature>
<evidence type="ECO:0000256" key="1">
    <source>
        <dbReference type="ARBA" id="ARBA00004123"/>
    </source>
</evidence>
<dbReference type="eggNOG" id="ENOG502RTK2">
    <property type="taxonomic scope" value="Eukaryota"/>
</dbReference>
<dbReference type="VEuPathDB" id="VectorBase:ADAR2_006194"/>
<reference evidence="6" key="4">
    <citation type="submission" date="2015-06" db="UniProtKB">
        <authorList>
            <consortium name="EnsemblMetazoa"/>
        </authorList>
    </citation>
    <scope>IDENTIFICATION</scope>
</reference>
<dbReference type="EMBL" id="ADMH02002078">
    <property type="protein sequence ID" value="ETN59479.1"/>
    <property type="molecule type" value="Genomic_DNA"/>
</dbReference>
<feature type="compositionally biased region" description="Acidic residues" evidence="3">
    <location>
        <begin position="494"/>
        <end position="557"/>
    </location>
</feature>
<dbReference type="GO" id="GO:0005634">
    <property type="term" value="C:nucleus"/>
    <property type="evidence" value="ECO:0007669"/>
    <property type="project" value="UniProtKB-SubCell"/>
</dbReference>
<feature type="region of interest" description="Disordered" evidence="3">
    <location>
        <begin position="315"/>
        <end position="576"/>
    </location>
</feature>
<evidence type="ECO:0000313" key="7">
    <source>
        <dbReference type="Proteomes" id="UP000000673"/>
    </source>
</evidence>
<dbReference type="SMART" id="SM00225">
    <property type="entry name" value="BTB"/>
    <property type="match status" value="1"/>
</dbReference>
<dbReference type="Proteomes" id="UP000000673">
    <property type="component" value="Unassembled WGS sequence"/>
</dbReference>
<reference evidence="5" key="2">
    <citation type="submission" date="2010-05" db="EMBL/GenBank/DDBJ databases">
        <authorList>
            <person name="Almeida L.G."/>
            <person name="Nicolas M.F."/>
            <person name="Souza R.C."/>
            <person name="Vasconcelos A.T.R."/>
        </authorList>
    </citation>
    <scope>NUCLEOTIDE SEQUENCE</scope>
</reference>
<reference evidence="5 7" key="1">
    <citation type="journal article" date="2010" name="BMC Genomics">
        <title>Combination of measures distinguishes pre-miRNAs from other stem-loops in the genome of the newly sequenced Anopheles darlingi.</title>
        <authorList>
            <person name="Mendes N.D."/>
            <person name="Freitas A.T."/>
            <person name="Vasconcelos A.T."/>
            <person name="Sagot M.F."/>
        </authorList>
    </citation>
    <scope>NUCLEOTIDE SEQUENCE</scope>
</reference>
<evidence type="ECO:0000313" key="5">
    <source>
        <dbReference type="EMBL" id="ETN59479.1"/>
    </source>
</evidence>
<evidence type="ECO:0000256" key="2">
    <source>
        <dbReference type="ARBA" id="ARBA00023242"/>
    </source>
</evidence>
<sequence length="788" mass="91085">MPQRHLVQAKQLPRPANQQPQQINQQLKRIQQQQLRPKQQAQEASHQDQPKLLTTQRHSQQQQLRQEQNQPSRKEQQPQHQRQEQKQPTREEQKQQHQRQDRKQQQRQEEQKQQPQKQQQQQQRSQQLRQRQLRKLQQRQQRVATDDDTRGEETASPAPTPPPPPLRFLKEKANESTTETKDRSREPRQRLLQIKSNHRLETIDDYYAKLYCNNMLADVTLVVWHEGETVTLPAHRVILCNHSPYFAAIFEKVSPIVGLNAVVMILPMDVPLKVMELLLQFIYSGETSIPANMIDDVWRCAVQLKIRGFWSESRGESNEPLVSAPEPELDDGVSSVVQQKEKSDRSWNSGTKRARSRLEQMEEDSGQARKKARRQPSLPSDDDEFDKLDLIEVSSEVGFDLLRSDLDDDGDDIDEEEEEEDENEDGDEEDESDEEEDDDDDEDEDEDEDEDDDTDEDEDEDENVEMNKEDEEHATGEEDEARSIDELGHFGEQDHDDDDEADDNDNVEEEEEDSEESEEEHSEEDDEDEYGNVDDNNDDVEDAEVEQAVGDADELEPKEEKADQNLTIEQPRESPEIVQENEDELILSHNVKHEADLTPPPSFPNSPQEVGCEIKVDVNGSDSKRIETNASKTNGVPGDVGCQSNSAASRLLPVVNSVVQPSNQVRLNSSSLQTTQHRTVEARPSTIRGPLAVYRRRQYRSFTCKLCTLHFTMADNWLKHVEKVHARDTRKLNRVALQAQGQMSRSYCCDLCQKCLTSEFHWVQHVICQHTELYPHYFAESFGTPPER</sequence>
<feature type="compositionally biased region" description="Basic and acidic residues" evidence="3">
    <location>
        <begin position="72"/>
        <end position="112"/>
    </location>
</feature>
<feature type="compositionally biased region" description="Low complexity" evidence="3">
    <location>
        <begin position="16"/>
        <end position="42"/>
    </location>
</feature>
<organism evidence="5">
    <name type="scientific">Anopheles darlingi</name>
    <name type="common">Mosquito</name>
    <dbReference type="NCBI Taxonomy" id="43151"/>
    <lineage>
        <taxon>Eukaryota</taxon>
        <taxon>Metazoa</taxon>
        <taxon>Ecdysozoa</taxon>
        <taxon>Arthropoda</taxon>
        <taxon>Hexapoda</taxon>
        <taxon>Insecta</taxon>
        <taxon>Pterygota</taxon>
        <taxon>Neoptera</taxon>
        <taxon>Endopterygota</taxon>
        <taxon>Diptera</taxon>
        <taxon>Nematocera</taxon>
        <taxon>Culicoidea</taxon>
        <taxon>Culicidae</taxon>
        <taxon>Anophelinae</taxon>
        <taxon>Anopheles</taxon>
    </lineage>
</organism>
<dbReference type="InterPro" id="IPR013087">
    <property type="entry name" value="Znf_C2H2_type"/>
</dbReference>
<comment type="subcellular location">
    <subcellularLocation>
        <location evidence="1">Nucleus</location>
    </subcellularLocation>
</comment>
<proteinExistence type="predicted"/>
<dbReference type="SUPFAM" id="SSF54695">
    <property type="entry name" value="POZ domain"/>
    <property type="match status" value="1"/>
</dbReference>
<feature type="compositionally biased region" description="Low complexity" evidence="3">
    <location>
        <begin position="113"/>
        <end position="130"/>
    </location>
</feature>
<dbReference type="PANTHER" id="PTHR23110">
    <property type="entry name" value="BTB DOMAIN TRANSCRIPTION FACTOR"/>
    <property type="match status" value="1"/>
</dbReference>
<name>W5J9Q3_ANODA</name>
<feature type="compositionally biased region" description="Acidic residues" evidence="3">
    <location>
        <begin position="406"/>
        <end position="464"/>
    </location>
</feature>
<dbReference type="HOGENOM" id="CLU_356113_0_0_1"/>
<feature type="compositionally biased region" description="Basic and acidic residues" evidence="3">
    <location>
        <begin position="465"/>
        <end position="493"/>
    </location>
</feature>
<evidence type="ECO:0000259" key="4">
    <source>
        <dbReference type="PROSITE" id="PS50097"/>
    </source>
</evidence>
<dbReference type="EnsemblMetazoa" id="ADAC008919-RA">
    <property type="protein sequence ID" value="ADAC008919-PA"/>
    <property type="gene ID" value="ADAC008919"/>
</dbReference>
<keyword evidence="2" id="KW-0539">Nucleus</keyword>
<dbReference type="STRING" id="43151.W5J9Q3"/>
<dbReference type="Gene3D" id="3.30.710.10">
    <property type="entry name" value="Potassium Channel Kv1.1, Chain A"/>
    <property type="match status" value="1"/>
</dbReference>
<dbReference type="GO" id="GO:0048513">
    <property type="term" value="P:animal organ development"/>
    <property type="evidence" value="ECO:0007669"/>
    <property type="project" value="UniProtKB-ARBA"/>
</dbReference>
<dbReference type="PANTHER" id="PTHR23110:SF98">
    <property type="entry name" value="PRE-LOLA-G, ISOFORM C-RELATED"/>
    <property type="match status" value="1"/>
</dbReference>
<evidence type="ECO:0000313" key="6">
    <source>
        <dbReference type="EnsemblMetazoa" id="ADAC008919-PA"/>
    </source>
</evidence>
<dbReference type="Pfam" id="PF00651">
    <property type="entry name" value="BTB"/>
    <property type="match status" value="1"/>
</dbReference>
<dbReference type="InterPro" id="IPR011333">
    <property type="entry name" value="SKP1/BTB/POZ_sf"/>
</dbReference>
<dbReference type="OMA" id="VWHEGET"/>
<dbReference type="InterPro" id="IPR000210">
    <property type="entry name" value="BTB/POZ_dom"/>
</dbReference>
<dbReference type="GO" id="GO:0006357">
    <property type="term" value="P:regulation of transcription by RNA polymerase II"/>
    <property type="evidence" value="ECO:0007669"/>
    <property type="project" value="TreeGrafter"/>
</dbReference>
<dbReference type="GO" id="GO:0003006">
    <property type="term" value="P:developmental process involved in reproduction"/>
    <property type="evidence" value="ECO:0007669"/>
    <property type="project" value="UniProtKB-ARBA"/>
</dbReference>
<dbReference type="SMART" id="SM00355">
    <property type="entry name" value="ZnF_C2H2"/>
    <property type="match status" value="2"/>
</dbReference>
<gene>
    <name evidence="5" type="ORF">AND_008919</name>
</gene>
<feature type="compositionally biased region" description="Basic and acidic residues" evidence="3">
    <location>
        <begin position="144"/>
        <end position="153"/>
    </location>
</feature>
<dbReference type="PROSITE" id="PS50097">
    <property type="entry name" value="BTB"/>
    <property type="match status" value="1"/>
</dbReference>
<dbReference type="AlphaFoldDB" id="W5J9Q3"/>
<dbReference type="InterPro" id="IPR051095">
    <property type="entry name" value="Dros_DevTransReg"/>
</dbReference>
<feature type="compositionally biased region" description="Low complexity" evidence="3">
    <location>
        <begin position="56"/>
        <end position="70"/>
    </location>
</feature>
<protein>
    <recommendedName>
        <fullName evidence="4">BTB domain-containing protein</fullName>
    </recommendedName>
</protein>
<feature type="compositionally biased region" description="Basic and acidic residues" evidence="3">
    <location>
        <begin position="168"/>
        <end position="189"/>
    </location>
</feature>
<accession>W5J9Q3</accession>
<dbReference type="GO" id="GO:0048468">
    <property type="term" value="P:cell development"/>
    <property type="evidence" value="ECO:0007669"/>
    <property type="project" value="UniProtKB-ARBA"/>
</dbReference>
<feature type="domain" description="BTB" evidence="4">
    <location>
        <begin position="217"/>
        <end position="291"/>
    </location>
</feature>
<evidence type="ECO:0000256" key="3">
    <source>
        <dbReference type="SAM" id="MobiDB-lite"/>
    </source>
</evidence>
<dbReference type="PROSITE" id="PS00028">
    <property type="entry name" value="ZINC_FINGER_C2H2_1"/>
    <property type="match status" value="2"/>
</dbReference>
<dbReference type="VEuPathDB" id="VectorBase:ADAC008919"/>
<keyword evidence="7" id="KW-1185">Reference proteome</keyword>
<reference evidence="5" key="3">
    <citation type="journal article" date="2013" name="Nucleic Acids Res.">
        <title>The genome of Anopheles darlingi, the main neotropical malaria vector.</title>
        <authorList>
            <person name="Marinotti O."/>
            <person name="Cerqueira G.C."/>
            <person name="de Almeida L.G."/>
            <person name="Ferro M.I."/>
            <person name="Loreto E.L."/>
            <person name="Zaha A."/>
            <person name="Teixeira S.M."/>
            <person name="Wespiser A.R."/>
            <person name="Almeida E Silva A."/>
            <person name="Schlindwein A.D."/>
            <person name="Pacheco A.C."/>
            <person name="Silva A.L."/>
            <person name="Graveley B.R."/>
            <person name="Walenz B.P."/>
            <person name="Lima Bde A."/>
            <person name="Ribeiro C.A."/>
            <person name="Nunes-Silva C.G."/>
            <person name="de Carvalho C.R."/>
            <person name="Soares C.M."/>
            <person name="de Menezes C.B."/>
            <person name="Matiolli C."/>
            <person name="Caffrey D."/>
            <person name="Araujo D.A."/>
            <person name="de Oliveira D.M."/>
            <person name="Golenbock D."/>
            <person name="Grisard E.C."/>
            <person name="Fantinatti-Garboggini F."/>
            <person name="de Carvalho F.M."/>
            <person name="Barcellos F.G."/>
            <person name="Prosdocimi F."/>
            <person name="May G."/>
            <person name="Azevedo Junior G.M."/>
            <person name="Guimaraes G.M."/>
            <person name="Goldman G.H."/>
            <person name="Padilha I.Q."/>
            <person name="Batista Jda S."/>
            <person name="Ferro J.A."/>
            <person name="Ribeiro J.M."/>
            <person name="Fietto J.L."/>
            <person name="Dabbas K.M."/>
            <person name="Cerdeira L."/>
            <person name="Agnez-Lima L.F."/>
            <person name="Brocchi M."/>
            <person name="de Carvalho M.O."/>
            <person name="Teixeira Mde M."/>
            <person name="Diniz Maia Mde M."/>
            <person name="Goldman M.H."/>
            <person name="Cruz Schneider M.P."/>
            <person name="Felipe M.S."/>
            <person name="Hungria M."/>
            <person name="Nicolas M.F."/>
            <person name="Pereira M."/>
            <person name="Montes M.A."/>
            <person name="Cantao M.E."/>
            <person name="Vincentz M."/>
            <person name="Rafael M.S."/>
            <person name="Silverman N."/>
            <person name="Stoco P.H."/>
            <person name="Souza R.C."/>
            <person name="Vicentini R."/>
            <person name="Gazzinelli R.T."/>
            <person name="Neves Rde O."/>
            <person name="Silva R."/>
            <person name="Astolfi-Filho S."/>
            <person name="Maciel T.E."/>
            <person name="Urmenyi T.P."/>
            <person name="Tadei W.P."/>
            <person name="Camargo E.P."/>
            <person name="de Vasconcelos A.T."/>
        </authorList>
    </citation>
    <scope>NUCLEOTIDE SEQUENCE</scope>
</reference>